<sequence length="139" mass="14878">MATLVASSSSSSSESGTDSKAATKTTSTEGGNTTMNQKFCALDSKTSTSFCNRAPPNTRFETLPNELEVIEFLHEHFVTIEPILSSLCVSNTDELTTLLCDVVNDCITCPASNVIRDIGSGRLLGVCLASRSCLFEKQE</sequence>
<dbReference type="WBParaSite" id="ACOC_0000207401-mRNA-1">
    <property type="protein sequence ID" value="ACOC_0000207401-mRNA-1"/>
    <property type="gene ID" value="ACOC_0000207401"/>
</dbReference>
<gene>
    <name evidence="2" type="ORF">ACOC_LOCUS2075</name>
</gene>
<keyword evidence="3" id="KW-1185">Reference proteome</keyword>
<accession>A0A0R3PDN5</accession>
<reference evidence="4" key="1">
    <citation type="submission" date="2017-02" db="UniProtKB">
        <authorList>
            <consortium name="WormBaseParasite"/>
        </authorList>
    </citation>
    <scope>IDENTIFICATION</scope>
</reference>
<name>A0A0R3PDN5_ANGCS</name>
<reference evidence="2 3" key="2">
    <citation type="submission" date="2018-11" db="EMBL/GenBank/DDBJ databases">
        <authorList>
            <consortium name="Pathogen Informatics"/>
        </authorList>
    </citation>
    <scope>NUCLEOTIDE SEQUENCE [LARGE SCALE GENOMIC DNA]</scope>
    <source>
        <strain evidence="2 3">Costa Rica</strain>
    </source>
</reference>
<protein>
    <submittedName>
        <fullName evidence="2 4">Uncharacterized protein</fullName>
    </submittedName>
</protein>
<evidence type="ECO:0000313" key="4">
    <source>
        <dbReference type="WBParaSite" id="ACOC_0000207401-mRNA-1"/>
    </source>
</evidence>
<evidence type="ECO:0000256" key="1">
    <source>
        <dbReference type="SAM" id="MobiDB-lite"/>
    </source>
</evidence>
<dbReference type="EMBL" id="UYYA01000369">
    <property type="protein sequence ID" value="VDM53660.1"/>
    <property type="molecule type" value="Genomic_DNA"/>
</dbReference>
<dbReference type="OrthoDB" id="5861101at2759"/>
<feature type="region of interest" description="Disordered" evidence="1">
    <location>
        <begin position="1"/>
        <end position="35"/>
    </location>
</feature>
<dbReference type="Gene3D" id="3.40.630.30">
    <property type="match status" value="1"/>
</dbReference>
<feature type="compositionally biased region" description="Low complexity" evidence="1">
    <location>
        <begin position="7"/>
        <end position="34"/>
    </location>
</feature>
<evidence type="ECO:0000313" key="3">
    <source>
        <dbReference type="Proteomes" id="UP000267027"/>
    </source>
</evidence>
<dbReference type="AlphaFoldDB" id="A0A0R3PDN5"/>
<proteinExistence type="predicted"/>
<evidence type="ECO:0000313" key="2">
    <source>
        <dbReference type="EMBL" id="VDM53660.1"/>
    </source>
</evidence>
<organism evidence="4">
    <name type="scientific">Angiostrongylus costaricensis</name>
    <name type="common">Nematode worm</name>
    <dbReference type="NCBI Taxonomy" id="334426"/>
    <lineage>
        <taxon>Eukaryota</taxon>
        <taxon>Metazoa</taxon>
        <taxon>Ecdysozoa</taxon>
        <taxon>Nematoda</taxon>
        <taxon>Chromadorea</taxon>
        <taxon>Rhabditida</taxon>
        <taxon>Rhabditina</taxon>
        <taxon>Rhabditomorpha</taxon>
        <taxon>Strongyloidea</taxon>
        <taxon>Metastrongylidae</taxon>
        <taxon>Angiostrongylus</taxon>
    </lineage>
</organism>
<dbReference type="Proteomes" id="UP000267027">
    <property type="component" value="Unassembled WGS sequence"/>
</dbReference>